<gene>
    <name evidence="3" type="ORF">MsAc7_11880</name>
</gene>
<evidence type="ECO:0000256" key="2">
    <source>
        <dbReference type="HAMAP-Rule" id="MF_00634"/>
    </source>
</evidence>
<dbReference type="EMBL" id="CP131060">
    <property type="protein sequence ID" value="WNY25636.1"/>
    <property type="molecule type" value="Genomic_DNA"/>
</dbReference>
<evidence type="ECO:0000313" key="4">
    <source>
        <dbReference type="Proteomes" id="UP001303587"/>
    </source>
</evidence>
<dbReference type="AlphaFoldDB" id="A0AA96VCH1"/>
<dbReference type="NCBIfam" id="TIGR00251">
    <property type="entry name" value="DUF167 family protein"/>
    <property type="match status" value="1"/>
</dbReference>
<dbReference type="SMART" id="SM01152">
    <property type="entry name" value="DUF167"/>
    <property type="match status" value="1"/>
</dbReference>
<protein>
    <recommendedName>
        <fullName evidence="2">UPF0235 protein MsAc7_11880</fullName>
    </recommendedName>
</protein>
<keyword evidence="4" id="KW-1185">Reference proteome</keyword>
<dbReference type="Pfam" id="PF02594">
    <property type="entry name" value="DUF167"/>
    <property type="match status" value="1"/>
</dbReference>
<reference evidence="3 4" key="1">
    <citation type="submission" date="2023-07" db="EMBL/GenBank/DDBJ databases">
        <title>Closed genoem sequence of Methanosarcinaceae archaeon Ac7.</title>
        <authorList>
            <person name="Poehlein A."/>
            <person name="Protasov E."/>
            <person name="Platt K."/>
            <person name="Reeh H."/>
            <person name="Daniel R."/>
            <person name="Brune A."/>
        </authorList>
    </citation>
    <scope>NUCLEOTIDE SEQUENCE [LARGE SCALE GENOMIC DNA]</scope>
    <source>
        <strain evidence="3 4">Ac7</strain>
    </source>
</reference>
<accession>A0AA96VCH1</accession>
<evidence type="ECO:0000256" key="1">
    <source>
        <dbReference type="ARBA" id="ARBA00010364"/>
    </source>
</evidence>
<dbReference type="HAMAP" id="MF_00634">
    <property type="entry name" value="UPF0235"/>
    <property type="match status" value="1"/>
</dbReference>
<dbReference type="Gene3D" id="3.30.1200.10">
    <property type="entry name" value="YggU-like"/>
    <property type="match status" value="1"/>
</dbReference>
<dbReference type="Proteomes" id="UP001303587">
    <property type="component" value="Chromosome"/>
</dbReference>
<dbReference type="InterPro" id="IPR036591">
    <property type="entry name" value="YggU-like_sf"/>
</dbReference>
<dbReference type="RefSeq" id="WP_338101996.1">
    <property type="nucleotide sequence ID" value="NZ_CP131060.1"/>
</dbReference>
<comment type="similarity">
    <text evidence="1 2">Belongs to the UPF0235 family.</text>
</comment>
<sequence>MPFSDAVSFRNGFVFLDIEVTPGSKIVQVPSGYNEWRKRIEVKLSENAQKGKANEQLLLEIANLFDISRTQVVLENGATNSKKTIRLEGISDEVVCQILEKSLKTVSGKN</sequence>
<proteinExistence type="inferred from homology"/>
<dbReference type="GeneID" id="89230293"/>
<name>A0AA96VCH1_9EURY</name>
<dbReference type="SUPFAM" id="SSF69786">
    <property type="entry name" value="YggU-like"/>
    <property type="match status" value="1"/>
</dbReference>
<organism evidence="3 4">
    <name type="scientific">Methanolapillus millepedarum</name>
    <dbReference type="NCBI Taxonomy" id="3028296"/>
    <lineage>
        <taxon>Archaea</taxon>
        <taxon>Methanobacteriati</taxon>
        <taxon>Methanobacteriota</taxon>
        <taxon>Stenosarchaea group</taxon>
        <taxon>Methanomicrobia</taxon>
        <taxon>Methanosarcinales</taxon>
        <taxon>Methanosarcinaceae</taxon>
        <taxon>Methanolapillus</taxon>
    </lineage>
</organism>
<evidence type="ECO:0000313" key="3">
    <source>
        <dbReference type="EMBL" id="WNY25636.1"/>
    </source>
</evidence>
<dbReference type="InterPro" id="IPR003746">
    <property type="entry name" value="DUF167"/>
</dbReference>